<dbReference type="Proteomes" id="UP000028990">
    <property type="component" value="Unassembled WGS sequence"/>
</dbReference>
<proteinExistence type="predicted"/>
<evidence type="ECO:0000256" key="1">
    <source>
        <dbReference type="SAM" id="MobiDB-lite"/>
    </source>
</evidence>
<keyword evidence="3" id="KW-1185">Reference proteome</keyword>
<evidence type="ECO:0000313" key="3">
    <source>
        <dbReference type="Proteomes" id="UP000028990"/>
    </source>
</evidence>
<accession>A0A091CUF0</accession>
<dbReference type="AlphaFoldDB" id="A0A091CUF0"/>
<dbReference type="EMBL" id="KN124419">
    <property type="protein sequence ID" value="KFO21235.1"/>
    <property type="molecule type" value="Genomic_DNA"/>
</dbReference>
<organism evidence="2 3">
    <name type="scientific">Fukomys damarensis</name>
    <name type="common">Damaraland mole rat</name>
    <name type="synonym">Cryptomys damarensis</name>
    <dbReference type="NCBI Taxonomy" id="885580"/>
    <lineage>
        <taxon>Eukaryota</taxon>
        <taxon>Metazoa</taxon>
        <taxon>Chordata</taxon>
        <taxon>Craniata</taxon>
        <taxon>Vertebrata</taxon>
        <taxon>Euteleostomi</taxon>
        <taxon>Mammalia</taxon>
        <taxon>Eutheria</taxon>
        <taxon>Euarchontoglires</taxon>
        <taxon>Glires</taxon>
        <taxon>Rodentia</taxon>
        <taxon>Hystricomorpha</taxon>
        <taxon>Bathyergidae</taxon>
        <taxon>Fukomys</taxon>
    </lineage>
</organism>
<feature type="compositionally biased region" description="Basic and acidic residues" evidence="1">
    <location>
        <begin position="160"/>
        <end position="176"/>
    </location>
</feature>
<feature type="region of interest" description="Disordered" evidence="1">
    <location>
        <begin position="153"/>
        <end position="176"/>
    </location>
</feature>
<protein>
    <submittedName>
        <fullName evidence="2">Uncharacterized protein</fullName>
    </submittedName>
</protein>
<gene>
    <name evidence="2" type="ORF">H920_17377</name>
</gene>
<sequence length="176" mass="19466">MPSVSAPRSQTVAVWTTEVQLQAGLDTALLCSDPSCLATWAQAKVSPEKELHGHTSISQSLTRHPHTICINPSQNPAQTPVHRAAPTVTFVLLHVLFFLFQLYMQWCNGSPVHMLISKLPSVWLRPFDLHCSAGLVMSLSNLSTSSKLKPQKLPVNTEQFRADRPDFPENAVESDK</sequence>
<reference evidence="2 3" key="1">
    <citation type="submission" date="2013-11" db="EMBL/GenBank/DDBJ databases">
        <title>The Damaraland mole rat (Fukomys damarensis) genome and evolution of African mole rats.</title>
        <authorList>
            <person name="Gladyshev V.N."/>
            <person name="Fang X."/>
        </authorList>
    </citation>
    <scope>NUCLEOTIDE SEQUENCE [LARGE SCALE GENOMIC DNA]</scope>
    <source>
        <tissue evidence="2">Liver</tissue>
    </source>
</reference>
<name>A0A091CUF0_FUKDA</name>
<evidence type="ECO:0000313" key="2">
    <source>
        <dbReference type="EMBL" id="KFO21235.1"/>
    </source>
</evidence>